<dbReference type="AlphaFoldDB" id="A0A6A6P6R5"/>
<dbReference type="GO" id="GO:0051087">
    <property type="term" value="F:protein-folding chaperone binding"/>
    <property type="evidence" value="ECO:0007669"/>
    <property type="project" value="TreeGrafter"/>
</dbReference>
<dbReference type="Proteomes" id="UP000799766">
    <property type="component" value="Unassembled WGS sequence"/>
</dbReference>
<dbReference type="GO" id="GO:0051082">
    <property type="term" value="F:unfolded protein binding"/>
    <property type="evidence" value="ECO:0007669"/>
    <property type="project" value="InterPro"/>
</dbReference>
<dbReference type="OrthoDB" id="248120at2759"/>
<dbReference type="CDD" id="cd23161">
    <property type="entry name" value="Prefoldin_6"/>
    <property type="match status" value="1"/>
</dbReference>
<keyword evidence="3" id="KW-0175">Coiled coil</keyword>
<dbReference type="PANTHER" id="PTHR21431:SF0">
    <property type="entry name" value="PREFOLDIN SUBUNIT 6"/>
    <property type="match status" value="1"/>
</dbReference>
<feature type="compositionally biased region" description="Basic and acidic residues" evidence="4">
    <location>
        <begin position="88"/>
        <end position="101"/>
    </location>
</feature>
<dbReference type="Gene3D" id="1.10.287.370">
    <property type="match status" value="1"/>
</dbReference>
<dbReference type="FunFam" id="1.10.287.370:FF:000003">
    <property type="entry name" value="Prefoldin subunit 6"/>
    <property type="match status" value="1"/>
</dbReference>
<reference evidence="5" key="1">
    <citation type="journal article" date="2020" name="Stud. Mycol.">
        <title>101 Dothideomycetes genomes: a test case for predicting lifestyles and emergence of pathogens.</title>
        <authorList>
            <person name="Haridas S."/>
            <person name="Albert R."/>
            <person name="Binder M."/>
            <person name="Bloem J."/>
            <person name="Labutti K."/>
            <person name="Salamov A."/>
            <person name="Andreopoulos B."/>
            <person name="Baker S."/>
            <person name="Barry K."/>
            <person name="Bills G."/>
            <person name="Bluhm B."/>
            <person name="Cannon C."/>
            <person name="Castanera R."/>
            <person name="Culley D."/>
            <person name="Daum C."/>
            <person name="Ezra D."/>
            <person name="Gonzalez J."/>
            <person name="Henrissat B."/>
            <person name="Kuo A."/>
            <person name="Liang C."/>
            <person name="Lipzen A."/>
            <person name="Lutzoni F."/>
            <person name="Magnuson J."/>
            <person name="Mondo S."/>
            <person name="Nolan M."/>
            <person name="Ohm R."/>
            <person name="Pangilinan J."/>
            <person name="Park H.-J."/>
            <person name="Ramirez L."/>
            <person name="Alfaro M."/>
            <person name="Sun H."/>
            <person name="Tritt A."/>
            <person name="Yoshinaga Y."/>
            <person name="Zwiers L.-H."/>
            <person name="Turgeon B."/>
            <person name="Goodwin S."/>
            <person name="Spatafora J."/>
            <person name="Crous P."/>
            <person name="Grigoriev I."/>
        </authorList>
    </citation>
    <scope>NUCLEOTIDE SEQUENCE</scope>
    <source>
        <strain evidence="5">ATCC 16933</strain>
    </source>
</reference>
<gene>
    <name evidence="5" type="ORF">BDY21DRAFT_362226</name>
</gene>
<dbReference type="GO" id="GO:0051131">
    <property type="term" value="P:chaperone-mediated protein complex assembly"/>
    <property type="evidence" value="ECO:0007669"/>
    <property type="project" value="TreeGrafter"/>
</dbReference>
<dbReference type="EMBL" id="MU001675">
    <property type="protein sequence ID" value="KAF2459507.1"/>
    <property type="molecule type" value="Genomic_DNA"/>
</dbReference>
<dbReference type="SUPFAM" id="SSF46579">
    <property type="entry name" value="Prefoldin"/>
    <property type="match status" value="1"/>
</dbReference>
<evidence type="ECO:0000256" key="3">
    <source>
        <dbReference type="SAM" id="Coils"/>
    </source>
</evidence>
<feature type="coiled-coil region" evidence="3">
    <location>
        <begin position="19"/>
        <end position="46"/>
    </location>
</feature>
<protein>
    <submittedName>
        <fullName evidence="5">Prefoldin</fullName>
    </submittedName>
</protein>
<evidence type="ECO:0000313" key="5">
    <source>
        <dbReference type="EMBL" id="KAF2459507.1"/>
    </source>
</evidence>
<proteinExistence type="inferred from homology"/>
<dbReference type="InterPro" id="IPR009053">
    <property type="entry name" value="Prefoldin"/>
</dbReference>
<evidence type="ECO:0000313" key="6">
    <source>
        <dbReference type="Proteomes" id="UP000799766"/>
    </source>
</evidence>
<dbReference type="InterPro" id="IPR002777">
    <property type="entry name" value="PFD_beta-like"/>
</dbReference>
<keyword evidence="6" id="KW-1185">Reference proteome</keyword>
<sequence>MADPKKQFEDLSDDFRKLQNEGRQKLESQQQENKSVQKEFSLLSDDANIYKMIGPVLMKQEKSEAVMAVDGRLEFIEKEMSKRIEKQIGEMQEKSEKKKMEQQPAQVAS</sequence>
<dbReference type="GO" id="GO:0016272">
    <property type="term" value="C:prefoldin complex"/>
    <property type="evidence" value="ECO:0007669"/>
    <property type="project" value="InterPro"/>
</dbReference>
<comment type="similarity">
    <text evidence="1">Belongs to the prefoldin subunit beta family.</text>
</comment>
<dbReference type="GO" id="GO:0005737">
    <property type="term" value="C:cytoplasm"/>
    <property type="evidence" value="ECO:0007669"/>
    <property type="project" value="TreeGrafter"/>
</dbReference>
<dbReference type="PANTHER" id="PTHR21431">
    <property type="entry name" value="PREFOLDIN SUBUNIT 6"/>
    <property type="match status" value="1"/>
</dbReference>
<name>A0A6A6P6R5_9PEZI</name>
<accession>A0A6A6P6R5</accession>
<dbReference type="Pfam" id="PF01920">
    <property type="entry name" value="Prefoldin_2"/>
    <property type="match status" value="1"/>
</dbReference>
<dbReference type="GO" id="GO:0006457">
    <property type="term" value="P:protein folding"/>
    <property type="evidence" value="ECO:0007669"/>
    <property type="project" value="InterPro"/>
</dbReference>
<evidence type="ECO:0000256" key="2">
    <source>
        <dbReference type="ARBA" id="ARBA00023186"/>
    </source>
</evidence>
<keyword evidence="2" id="KW-0143">Chaperone</keyword>
<evidence type="ECO:0000256" key="1">
    <source>
        <dbReference type="ARBA" id="ARBA00008045"/>
    </source>
</evidence>
<evidence type="ECO:0000256" key="4">
    <source>
        <dbReference type="SAM" id="MobiDB-lite"/>
    </source>
</evidence>
<organism evidence="5 6">
    <name type="scientific">Lineolata rhizophorae</name>
    <dbReference type="NCBI Taxonomy" id="578093"/>
    <lineage>
        <taxon>Eukaryota</taxon>
        <taxon>Fungi</taxon>
        <taxon>Dikarya</taxon>
        <taxon>Ascomycota</taxon>
        <taxon>Pezizomycotina</taxon>
        <taxon>Dothideomycetes</taxon>
        <taxon>Dothideomycetes incertae sedis</taxon>
        <taxon>Lineolatales</taxon>
        <taxon>Lineolataceae</taxon>
        <taxon>Lineolata</taxon>
    </lineage>
</organism>
<feature type="region of interest" description="Disordered" evidence="4">
    <location>
        <begin position="88"/>
        <end position="109"/>
    </location>
</feature>